<comment type="similarity">
    <text evidence="2">Belongs to the G-protein coupled receptor 2 family. Mth subfamily.</text>
</comment>
<comment type="subcellular location">
    <subcellularLocation>
        <location evidence="1">Membrane</location>
        <topology evidence="1">Multi-pass membrane protein</topology>
    </subcellularLocation>
</comment>
<dbReference type="GO" id="GO:0016020">
    <property type="term" value="C:membrane"/>
    <property type="evidence" value="ECO:0007669"/>
    <property type="project" value="UniProtKB-SubCell"/>
</dbReference>
<evidence type="ECO:0000256" key="3">
    <source>
        <dbReference type="ARBA" id="ARBA00023040"/>
    </source>
</evidence>
<dbReference type="InterPro" id="IPR036272">
    <property type="entry name" value="Methuselah_N_sf"/>
</dbReference>
<organism evidence="8 9">
    <name type="scientific">Nezara viridula</name>
    <name type="common">Southern green stink bug</name>
    <name type="synonym">Cimex viridulus</name>
    <dbReference type="NCBI Taxonomy" id="85310"/>
    <lineage>
        <taxon>Eukaryota</taxon>
        <taxon>Metazoa</taxon>
        <taxon>Ecdysozoa</taxon>
        <taxon>Arthropoda</taxon>
        <taxon>Hexapoda</taxon>
        <taxon>Insecta</taxon>
        <taxon>Pterygota</taxon>
        <taxon>Neoptera</taxon>
        <taxon>Paraneoptera</taxon>
        <taxon>Hemiptera</taxon>
        <taxon>Heteroptera</taxon>
        <taxon>Panheteroptera</taxon>
        <taxon>Pentatomomorpha</taxon>
        <taxon>Pentatomoidea</taxon>
        <taxon>Pentatomidae</taxon>
        <taxon>Pentatominae</taxon>
        <taxon>Nezara</taxon>
    </lineage>
</organism>
<evidence type="ECO:0008006" key="10">
    <source>
        <dbReference type="Google" id="ProtNLM"/>
    </source>
</evidence>
<gene>
    <name evidence="8" type="ORF">NEZAVI_LOCUS13893</name>
</gene>
<evidence type="ECO:0000256" key="2">
    <source>
        <dbReference type="ARBA" id="ARBA00008979"/>
    </source>
</evidence>
<evidence type="ECO:0000256" key="6">
    <source>
        <dbReference type="SAM" id="Phobius"/>
    </source>
</evidence>
<evidence type="ECO:0000313" key="8">
    <source>
        <dbReference type="EMBL" id="CAH1405796.1"/>
    </source>
</evidence>
<evidence type="ECO:0000256" key="4">
    <source>
        <dbReference type="ARBA" id="ARBA00023170"/>
    </source>
</evidence>
<evidence type="ECO:0000256" key="1">
    <source>
        <dbReference type="ARBA" id="ARBA00004141"/>
    </source>
</evidence>
<keyword evidence="6" id="KW-0472">Membrane</keyword>
<name>A0A9P0HPF4_NEZVI</name>
<keyword evidence="9" id="KW-1185">Reference proteome</keyword>
<accession>A0A9P0HPF4</accession>
<feature type="chain" id="PRO_5040377890" description="Neuropeptide" evidence="7">
    <location>
        <begin position="18"/>
        <end position="176"/>
    </location>
</feature>
<dbReference type="Proteomes" id="UP001152798">
    <property type="component" value="Chromosome 6"/>
</dbReference>
<protein>
    <recommendedName>
        <fullName evidence="10">Neuropeptide</fullName>
    </recommendedName>
</protein>
<sequence length="176" mass="19135">MCSLCLLLLALAAGCLGSCPVGQDCIKKCCPLNMRMSGNGCVPGESSYDVYNGTVKIIVGRPQCTMYYLDAAMGDEFTVHLNGSLTIYYNDSSEDTNKFCEDATEINSNLVFVCVSDQDMSVWGGEEDQCVLLMIYSIGLFTSAPLLLATAVIYASISVTGSDKSYLAWIIMRDFR</sequence>
<dbReference type="OrthoDB" id="6134459at2759"/>
<dbReference type="SUPFAM" id="SSF63877">
    <property type="entry name" value="Methuselah ectodomain"/>
    <property type="match status" value="1"/>
</dbReference>
<dbReference type="EMBL" id="OV725082">
    <property type="protein sequence ID" value="CAH1405796.1"/>
    <property type="molecule type" value="Genomic_DNA"/>
</dbReference>
<evidence type="ECO:0000313" key="9">
    <source>
        <dbReference type="Proteomes" id="UP001152798"/>
    </source>
</evidence>
<dbReference type="PANTHER" id="PTHR46953">
    <property type="entry name" value="G-PROTEIN COUPLED RECEPTOR MTH-LIKE 1-RELATED"/>
    <property type="match status" value="1"/>
</dbReference>
<feature type="transmembrane region" description="Helical" evidence="6">
    <location>
        <begin position="133"/>
        <end position="157"/>
    </location>
</feature>
<proteinExistence type="inferred from homology"/>
<keyword evidence="4" id="KW-0675">Receptor</keyword>
<dbReference type="GO" id="GO:0004930">
    <property type="term" value="F:G protein-coupled receptor activity"/>
    <property type="evidence" value="ECO:0007669"/>
    <property type="project" value="UniProtKB-KW"/>
</dbReference>
<keyword evidence="5" id="KW-0807">Transducer</keyword>
<reference evidence="8" key="1">
    <citation type="submission" date="2022-01" db="EMBL/GenBank/DDBJ databases">
        <authorList>
            <person name="King R."/>
        </authorList>
    </citation>
    <scope>NUCLEOTIDE SEQUENCE</scope>
</reference>
<feature type="signal peptide" evidence="7">
    <location>
        <begin position="1"/>
        <end position="17"/>
    </location>
</feature>
<keyword evidence="6" id="KW-0812">Transmembrane</keyword>
<evidence type="ECO:0000256" key="7">
    <source>
        <dbReference type="SAM" id="SignalP"/>
    </source>
</evidence>
<dbReference type="AlphaFoldDB" id="A0A9P0HPF4"/>
<keyword evidence="6" id="KW-1133">Transmembrane helix</keyword>
<evidence type="ECO:0000256" key="5">
    <source>
        <dbReference type="ARBA" id="ARBA00023224"/>
    </source>
</evidence>
<dbReference type="InterPro" id="IPR052808">
    <property type="entry name" value="GPCR_Mth-like"/>
</dbReference>
<keyword evidence="7" id="KW-0732">Signal</keyword>
<keyword evidence="3" id="KW-0297">G-protein coupled receptor</keyword>
<dbReference type="PANTHER" id="PTHR46953:SF1">
    <property type="entry name" value="G-PROTEIN COUPLED RECEPTOR MTH-LIKE 1-RELATED"/>
    <property type="match status" value="1"/>
</dbReference>